<dbReference type="CDD" id="cd06261">
    <property type="entry name" value="TM_PBP2"/>
    <property type="match status" value="1"/>
</dbReference>
<reference evidence="12" key="2">
    <citation type="submission" date="2016-10" db="EMBL/GenBank/DDBJ databases">
        <authorList>
            <person name="Varghese N."/>
            <person name="Submissions S."/>
        </authorList>
    </citation>
    <scope>NUCLEOTIDE SEQUENCE [LARGE SCALE GENOMIC DNA]</scope>
    <source>
        <strain evidence="12">DSM 25227</strain>
    </source>
</reference>
<dbReference type="Pfam" id="PF12911">
    <property type="entry name" value="OppC_N"/>
    <property type="match status" value="1"/>
</dbReference>
<dbReference type="InterPro" id="IPR000515">
    <property type="entry name" value="MetI-like"/>
</dbReference>
<reference evidence="9 11" key="3">
    <citation type="submission" date="2018-03" db="EMBL/GenBank/DDBJ databases">
        <title>Genomic Encyclopedia of Archaeal and Bacterial Type Strains, Phase II (KMG-II): from individual species to whole genera.</title>
        <authorList>
            <person name="Goeker M."/>
        </authorList>
    </citation>
    <scope>NUCLEOTIDE SEQUENCE [LARGE SCALE GENOMIC DNA]</scope>
    <source>
        <strain evidence="9 11">DSM 25227</strain>
    </source>
</reference>
<feature type="domain" description="ABC transmembrane type-1" evidence="8">
    <location>
        <begin position="92"/>
        <end position="292"/>
    </location>
</feature>
<dbReference type="PANTHER" id="PTHR43386:SF26">
    <property type="entry name" value="ABC TRANSPORTER PERMEASE PROTEIN"/>
    <property type="match status" value="1"/>
</dbReference>
<accession>A0A2Y8ZZ36</accession>
<evidence type="ECO:0000256" key="3">
    <source>
        <dbReference type="ARBA" id="ARBA00022475"/>
    </source>
</evidence>
<evidence type="ECO:0000256" key="7">
    <source>
        <dbReference type="RuleBase" id="RU363032"/>
    </source>
</evidence>
<evidence type="ECO:0000256" key="4">
    <source>
        <dbReference type="ARBA" id="ARBA00022692"/>
    </source>
</evidence>
<keyword evidence="11" id="KW-1185">Reference proteome</keyword>
<reference evidence="10" key="1">
    <citation type="submission" date="2016-10" db="EMBL/GenBank/DDBJ databases">
        <authorList>
            <person name="Cai Z."/>
        </authorList>
    </citation>
    <scope>NUCLEOTIDE SEQUENCE [LARGE SCALE GENOMIC DNA]</scope>
    <source>
        <strain evidence="10">DSM 25227</strain>
    </source>
</reference>
<keyword evidence="4 7" id="KW-0812">Transmembrane</keyword>
<dbReference type="PROSITE" id="PS50928">
    <property type="entry name" value="ABC_TM1"/>
    <property type="match status" value="1"/>
</dbReference>
<keyword evidence="6 7" id="KW-0472">Membrane</keyword>
<dbReference type="EMBL" id="UETC01000001">
    <property type="protein sequence ID" value="SSA37285.1"/>
    <property type="molecule type" value="Genomic_DNA"/>
</dbReference>
<feature type="transmembrane region" description="Helical" evidence="7">
    <location>
        <begin position="131"/>
        <end position="151"/>
    </location>
</feature>
<dbReference type="InterPro" id="IPR025966">
    <property type="entry name" value="OppC_N"/>
</dbReference>
<protein>
    <submittedName>
        <fullName evidence="10">Peptide/nickel transport system permease protein</fullName>
    </submittedName>
</protein>
<name>A0A2Y8ZZ36_9RHOB</name>
<evidence type="ECO:0000256" key="2">
    <source>
        <dbReference type="ARBA" id="ARBA00022448"/>
    </source>
</evidence>
<dbReference type="AlphaFoldDB" id="A0A2Y8ZZ36"/>
<evidence type="ECO:0000313" key="10">
    <source>
        <dbReference type="EMBL" id="SSA37285.1"/>
    </source>
</evidence>
<evidence type="ECO:0000256" key="1">
    <source>
        <dbReference type="ARBA" id="ARBA00004651"/>
    </source>
</evidence>
<feature type="transmembrane region" description="Helical" evidence="7">
    <location>
        <begin position="219"/>
        <end position="250"/>
    </location>
</feature>
<feature type="transmembrane region" description="Helical" evidence="7">
    <location>
        <begin position="94"/>
        <end position="119"/>
    </location>
</feature>
<evidence type="ECO:0000259" key="8">
    <source>
        <dbReference type="PROSITE" id="PS50928"/>
    </source>
</evidence>
<dbReference type="EMBL" id="QGDJ01000001">
    <property type="protein sequence ID" value="PWJ21619.1"/>
    <property type="molecule type" value="Genomic_DNA"/>
</dbReference>
<dbReference type="Pfam" id="PF00528">
    <property type="entry name" value="BPD_transp_1"/>
    <property type="match status" value="1"/>
</dbReference>
<dbReference type="Proteomes" id="UP000251571">
    <property type="component" value="Unassembled WGS sequence"/>
</dbReference>
<evidence type="ECO:0000313" key="11">
    <source>
        <dbReference type="Proteomes" id="UP000245839"/>
    </source>
</evidence>
<comment type="subcellular location">
    <subcellularLocation>
        <location evidence="1 7">Cell membrane</location>
        <topology evidence="1 7">Multi-pass membrane protein</topology>
    </subcellularLocation>
</comment>
<evidence type="ECO:0000313" key="9">
    <source>
        <dbReference type="EMBL" id="PWJ21619.1"/>
    </source>
</evidence>
<keyword evidence="3" id="KW-1003">Cell membrane</keyword>
<dbReference type="Proteomes" id="UP000245839">
    <property type="component" value="Unassembled WGS sequence"/>
</dbReference>
<dbReference type="InterPro" id="IPR050366">
    <property type="entry name" value="BP-dependent_transpt_permease"/>
</dbReference>
<organism evidence="10 12">
    <name type="scientific">Jannaschia seohaensis</name>
    <dbReference type="NCBI Taxonomy" id="475081"/>
    <lineage>
        <taxon>Bacteria</taxon>
        <taxon>Pseudomonadati</taxon>
        <taxon>Pseudomonadota</taxon>
        <taxon>Alphaproteobacteria</taxon>
        <taxon>Rhodobacterales</taxon>
        <taxon>Roseobacteraceae</taxon>
        <taxon>Jannaschia</taxon>
    </lineage>
</organism>
<dbReference type="RefSeq" id="WP_109562267.1">
    <property type="nucleotide sequence ID" value="NZ_QGDJ01000001.1"/>
</dbReference>
<evidence type="ECO:0000256" key="5">
    <source>
        <dbReference type="ARBA" id="ARBA00022989"/>
    </source>
</evidence>
<keyword evidence="2 7" id="KW-0813">Transport</keyword>
<keyword evidence="5 7" id="KW-1133">Transmembrane helix</keyword>
<evidence type="ECO:0000256" key="6">
    <source>
        <dbReference type="ARBA" id="ARBA00023136"/>
    </source>
</evidence>
<proteinExistence type="inferred from homology"/>
<dbReference type="OrthoDB" id="9766870at2"/>
<sequence length="304" mass="31898">MSGVASPSAPAGLMGQFLASPKAMISAAVALLLILSAGFAPLIAPHDPFALGTFNLMDSELPPVWAEGGDPRFLLGTDTQGRDVLSAILYGMRVSLIVGFAAVALSAGIGTLLGLLAGFRGGWLDAVLMRFADVILSFPTILIALLVSGIARGVLPDARQGDYAIYVLILAIAINEWTQYARTVRGQTMVEASLDYVKAARISGLANGRILGRHILPNVLSPVIVIATINLGLAVLAEATLSFLGVGMPVTQPSLGTLIRIGNENLFSGVWWVVVFPAATLVMLVLSVNLFGDWLRDALNPRLG</sequence>
<dbReference type="InterPro" id="IPR035906">
    <property type="entry name" value="MetI-like_sf"/>
</dbReference>
<dbReference type="Gene3D" id="1.10.3720.10">
    <property type="entry name" value="MetI-like"/>
    <property type="match status" value="1"/>
</dbReference>
<feature type="transmembrane region" description="Helical" evidence="7">
    <location>
        <begin position="23"/>
        <end position="44"/>
    </location>
</feature>
<gene>
    <name evidence="9" type="ORF">BCF38_10124</name>
    <name evidence="10" type="ORF">SAMN05421539_10124</name>
</gene>
<comment type="similarity">
    <text evidence="7">Belongs to the binding-protein-dependent transport system permease family.</text>
</comment>
<dbReference type="GO" id="GO:0005886">
    <property type="term" value="C:plasma membrane"/>
    <property type="evidence" value="ECO:0007669"/>
    <property type="project" value="UniProtKB-SubCell"/>
</dbReference>
<dbReference type="SUPFAM" id="SSF161098">
    <property type="entry name" value="MetI-like"/>
    <property type="match status" value="1"/>
</dbReference>
<dbReference type="PANTHER" id="PTHR43386">
    <property type="entry name" value="OLIGOPEPTIDE TRANSPORT SYSTEM PERMEASE PROTEIN APPC"/>
    <property type="match status" value="1"/>
</dbReference>
<evidence type="ECO:0000313" key="12">
    <source>
        <dbReference type="Proteomes" id="UP000251571"/>
    </source>
</evidence>
<feature type="transmembrane region" description="Helical" evidence="7">
    <location>
        <begin position="270"/>
        <end position="292"/>
    </location>
</feature>
<dbReference type="GO" id="GO:0055085">
    <property type="term" value="P:transmembrane transport"/>
    <property type="evidence" value="ECO:0007669"/>
    <property type="project" value="InterPro"/>
</dbReference>